<dbReference type="Gene3D" id="3.30.70.1820">
    <property type="entry name" value="L1 transposable element, RRM domain"/>
    <property type="match status" value="1"/>
</dbReference>
<dbReference type="AlphaFoldDB" id="A0A8S4D992"/>
<evidence type="ECO:0000259" key="3">
    <source>
        <dbReference type="Pfam" id="PF25298"/>
    </source>
</evidence>
<feature type="coiled-coil region" evidence="1">
    <location>
        <begin position="140"/>
        <end position="167"/>
    </location>
</feature>
<evidence type="ECO:0000256" key="2">
    <source>
        <dbReference type="SAM" id="MobiDB-lite"/>
    </source>
</evidence>
<feature type="region of interest" description="Disordered" evidence="2">
    <location>
        <begin position="1"/>
        <end position="28"/>
    </location>
</feature>
<accession>A0A8S4D992</accession>
<feature type="domain" description="FP protein C-terminal" evidence="3">
    <location>
        <begin position="269"/>
        <end position="320"/>
    </location>
</feature>
<dbReference type="InterPro" id="IPR057251">
    <property type="entry name" value="FP_C"/>
</dbReference>
<proteinExistence type="predicted"/>
<organism evidence="4 5">
    <name type="scientific">Plutella xylostella</name>
    <name type="common">Diamondback moth</name>
    <name type="synonym">Plutella maculipennis</name>
    <dbReference type="NCBI Taxonomy" id="51655"/>
    <lineage>
        <taxon>Eukaryota</taxon>
        <taxon>Metazoa</taxon>
        <taxon>Ecdysozoa</taxon>
        <taxon>Arthropoda</taxon>
        <taxon>Hexapoda</taxon>
        <taxon>Insecta</taxon>
        <taxon>Pterygota</taxon>
        <taxon>Neoptera</taxon>
        <taxon>Endopterygota</taxon>
        <taxon>Lepidoptera</taxon>
        <taxon>Glossata</taxon>
        <taxon>Ditrysia</taxon>
        <taxon>Yponomeutoidea</taxon>
        <taxon>Plutellidae</taxon>
        <taxon>Plutella</taxon>
    </lineage>
</organism>
<evidence type="ECO:0000313" key="4">
    <source>
        <dbReference type="EMBL" id="CAG9094437.1"/>
    </source>
</evidence>
<sequence length="320" mass="36520">MLGLRSPQKGTSTSNPDITADFDSSTRKRKQPADDIMFAFENLSEKLLSKISNLKLEIESNMAAIQNNMQDMVKAELNSFSSGLSDFKTELNSSMQKIQDKQTEMQVDINDLKISMEFTSKQYDDVDKWIKTAQSGFKSIETNSEEISELRMQVTDLKMELNNQQQRDRLDNIEISGLPEIKNENLSHVAIQIANHAGVSLGPEDILHATRVQPRHNISGRPKAVIVKLKNRTQKDNILGGLRKTKGITTQDISMPGEPRRLFVNEHLTVDNKILYKKTRDITKAKQFQFVWIRNCKIFVRKNDTSPAFYIKSESDLKKL</sequence>
<comment type="caution">
    <text evidence="4">The sequence shown here is derived from an EMBL/GenBank/DDBJ whole genome shotgun (WGS) entry which is preliminary data.</text>
</comment>
<reference evidence="4" key="1">
    <citation type="submission" date="2020-11" db="EMBL/GenBank/DDBJ databases">
        <authorList>
            <person name="Whiteford S."/>
        </authorList>
    </citation>
    <scope>NUCLEOTIDE SEQUENCE</scope>
</reference>
<gene>
    <name evidence="4" type="ORF">PLXY2_LOCUS1488</name>
</gene>
<protein>
    <submittedName>
        <fullName evidence="4">(diamondback moth) hypothetical protein</fullName>
    </submittedName>
</protein>
<name>A0A8S4D992_PLUXY</name>
<feature type="compositionally biased region" description="Polar residues" evidence="2">
    <location>
        <begin position="8"/>
        <end position="17"/>
    </location>
</feature>
<evidence type="ECO:0000313" key="5">
    <source>
        <dbReference type="Proteomes" id="UP000653454"/>
    </source>
</evidence>
<dbReference type="Proteomes" id="UP000653454">
    <property type="component" value="Unassembled WGS sequence"/>
</dbReference>
<evidence type="ECO:0000256" key="1">
    <source>
        <dbReference type="SAM" id="Coils"/>
    </source>
</evidence>
<keyword evidence="5" id="KW-1185">Reference proteome</keyword>
<keyword evidence="1" id="KW-0175">Coiled coil</keyword>
<dbReference type="EMBL" id="CAJHNJ030000003">
    <property type="protein sequence ID" value="CAG9094437.1"/>
    <property type="molecule type" value="Genomic_DNA"/>
</dbReference>
<dbReference type="Pfam" id="PF25298">
    <property type="entry name" value="Baculo_FP_2nd"/>
    <property type="match status" value="1"/>
</dbReference>